<dbReference type="InterPro" id="IPR011577">
    <property type="entry name" value="Cyt_b561_bac/Ni-Hgenase"/>
</dbReference>
<evidence type="ECO:0000256" key="9">
    <source>
        <dbReference type="ARBA" id="ARBA00022989"/>
    </source>
</evidence>
<keyword evidence="9 13" id="KW-1133">Transmembrane helix</keyword>
<evidence type="ECO:0000313" key="16">
    <source>
        <dbReference type="Proteomes" id="UP000294829"/>
    </source>
</evidence>
<comment type="subcellular location">
    <subcellularLocation>
        <location evidence="2">Cell membrane</location>
        <topology evidence="2">Multi-pass membrane protein</topology>
    </subcellularLocation>
</comment>
<keyword evidence="11 13" id="KW-0472">Membrane</keyword>
<keyword evidence="3" id="KW-0813">Transport</keyword>
<evidence type="ECO:0000256" key="3">
    <source>
        <dbReference type="ARBA" id="ARBA00022448"/>
    </source>
</evidence>
<feature type="transmembrane region" description="Helical" evidence="13">
    <location>
        <begin position="42"/>
        <end position="61"/>
    </location>
</feature>
<comment type="cofactor">
    <cofactor evidence="1">
        <name>heme b</name>
        <dbReference type="ChEBI" id="CHEBI:60344"/>
    </cofactor>
</comment>
<dbReference type="OrthoDB" id="8536275at2"/>
<evidence type="ECO:0000256" key="10">
    <source>
        <dbReference type="ARBA" id="ARBA00023004"/>
    </source>
</evidence>
<evidence type="ECO:0000256" key="7">
    <source>
        <dbReference type="ARBA" id="ARBA00022723"/>
    </source>
</evidence>
<dbReference type="SUPFAM" id="SSF81342">
    <property type="entry name" value="Transmembrane di-heme cytochromes"/>
    <property type="match status" value="1"/>
</dbReference>
<proteinExistence type="inferred from homology"/>
<dbReference type="GO" id="GO:0005886">
    <property type="term" value="C:plasma membrane"/>
    <property type="evidence" value="ECO:0007669"/>
    <property type="project" value="UniProtKB-SubCell"/>
</dbReference>
<evidence type="ECO:0000256" key="8">
    <source>
        <dbReference type="ARBA" id="ARBA00022982"/>
    </source>
</evidence>
<evidence type="ECO:0000256" key="2">
    <source>
        <dbReference type="ARBA" id="ARBA00004651"/>
    </source>
</evidence>
<keyword evidence="5" id="KW-0349">Heme</keyword>
<evidence type="ECO:0000256" key="13">
    <source>
        <dbReference type="SAM" id="Phobius"/>
    </source>
</evidence>
<comment type="similarity">
    <text evidence="12">Belongs to the cytochrome b561 family.</text>
</comment>
<feature type="transmembrane region" description="Helical" evidence="13">
    <location>
        <begin position="12"/>
        <end position="30"/>
    </location>
</feature>
<keyword evidence="7" id="KW-0479">Metal-binding</keyword>
<dbReference type="InterPro" id="IPR016174">
    <property type="entry name" value="Di-haem_cyt_TM"/>
</dbReference>
<sequence>MTTPTSYDSKTIFYHWISVLLILTLWILGQNIDNFAKGDPRVIARSIHITLGVLLSVVYVLRIKWKFTAAQKLPQATPGTAGKLAIGVHHLLYLILGLILILGIAAVWIRGDNIFNLFRVPAFPTTDKELRETVTDIHGLLANALLVLAAGHALMAIWHQVILKDGVLKRVWPSLK</sequence>
<keyword evidence="6 13" id="KW-0812">Transmembrane</keyword>
<dbReference type="EMBL" id="SMYL01000014">
    <property type="protein sequence ID" value="TDK61182.1"/>
    <property type="molecule type" value="Genomic_DNA"/>
</dbReference>
<comment type="caution">
    <text evidence="15">The sequence shown here is derived from an EMBL/GenBank/DDBJ whole genome shotgun (WGS) entry which is preliminary data.</text>
</comment>
<dbReference type="GO" id="GO:0022904">
    <property type="term" value="P:respiratory electron transport chain"/>
    <property type="evidence" value="ECO:0007669"/>
    <property type="project" value="InterPro"/>
</dbReference>
<dbReference type="InterPro" id="IPR052168">
    <property type="entry name" value="Cytochrome_b561_oxidase"/>
</dbReference>
<dbReference type="PANTHER" id="PTHR30529">
    <property type="entry name" value="CYTOCHROME B561"/>
    <property type="match status" value="1"/>
</dbReference>
<dbReference type="GO" id="GO:0009055">
    <property type="term" value="F:electron transfer activity"/>
    <property type="evidence" value="ECO:0007669"/>
    <property type="project" value="InterPro"/>
</dbReference>
<organism evidence="15 16">
    <name type="scientific">Sapientia aquatica</name>
    <dbReference type="NCBI Taxonomy" id="1549640"/>
    <lineage>
        <taxon>Bacteria</taxon>
        <taxon>Pseudomonadati</taxon>
        <taxon>Pseudomonadota</taxon>
        <taxon>Betaproteobacteria</taxon>
        <taxon>Burkholderiales</taxon>
        <taxon>Oxalobacteraceae</taxon>
        <taxon>Sapientia</taxon>
    </lineage>
</organism>
<dbReference type="AlphaFoldDB" id="A0A4R5VRD3"/>
<feature type="domain" description="Cytochrome b561 bacterial/Ni-hydrogenase" evidence="14">
    <location>
        <begin position="7"/>
        <end position="173"/>
    </location>
</feature>
<evidence type="ECO:0000256" key="12">
    <source>
        <dbReference type="ARBA" id="ARBA00037975"/>
    </source>
</evidence>
<dbReference type="Gene3D" id="1.20.950.20">
    <property type="entry name" value="Transmembrane di-heme cytochromes, Chain C"/>
    <property type="match status" value="1"/>
</dbReference>
<dbReference type="PANTHER" id="PTHR30529:SF1">
    <property type="entry name" value="CYTOCHROME B561 HOMOLOG 2"/>
    <property type="match status" value="1"/>
</dbReference>
<evidence type="ECO:0000256" key="1">
    <source>
        <dbReference type="ARBA" id="ARBA00001970"/>
    </source>
</evidence>
<protein>
    <submittedName>
        <fullName evidence="15">Cytochrome B</fullName>
    </submittedName>
</protein>
<keyword evidence="16" id="KW-1185">Reference proteome</keyword>
<feature type="transmembrane region" description="Helical" evidence="13">
    <location>
        <begin position="91"/>
        <end position="109"/>
    </location>
</feature>
<evidence type="ECO:0000313" key="15">
    <source>
        <dbReference type="EMBL" id="TDK61182.1"/>
    </source>
</evidence>
<dbReference type="Proteomes" id="UP000294829">
    <property type="component" value="Unassembled WGS sequence"/>
</dbReference>
<dbReference type="RefSeq" id="WP_133330916.1">
    <property type="nucleotide sequence ID" value="NZ_SMYL01000014.1"/>
</dbReference>
<name>A0A4R5VRD3_9BURK</name>
<evidence type="ECO:0000256" key="11">
    <source>
        <dbReference type="ARBA" id="ARBA00023136"/>
    </source>
</evidence>
<keyword evidence="8" id="KW-0249">Electron transport</keyword>
<feature type="transmembrane region" description="Helical" evidence="13">
    <location>
        <begin position="140"/>
        <end position="163"/>
    </location>
</feature>
<dbReference type="GO" id="GO:0020037">
    <property type="term" value="F:heme binding"/>
    <property type="evidence" value="ECO:0007669"/>
    <property type="project" value="TreeGrafter"/>
</dbReference>
<evidence type="ECO:0000256" key="5">
    <source>
        <dbReference type="ARBA" id="ARBA00022617"/>
    </source>
</evidence>
<gene>
    <name evidence="15" type="ORF">E2I14_17465</name>
</gene>
<evidence type="ECO:0000259" key="14">
    <source>
        <dbReference type="Pfam" id="PF01292"/>
    </source>
</evidence>
<evidence type="ECO:0000256" key="6">
    <source>
        <dbReference type="ARBA" id="ARBA00022692"/>
    </source>
</evidence>
<accession>A0A4R5VRD3</accession>
<keyword evidence="10" id="KW-0408">Iron</keyword>
<reference evidence="15 16" key="1">
    <citation type="submission" date="2019-03" db="EMBL/GenBank/DDBJ databases">
        <title>Sapientia aquatica gen. nov., sp. nov., isolated from a crater lake.</title>
        <authorList>
            <person name="Felfoldi T."/>
            <person name="Szabo A."/>
            <person name="Toth E."/>
            <person name="Schumann P."/>
            <person name="Keki Z."/>
            <person name="Marialigeti K."/>
            <person name="Mathe I."/>
        </authorList>
    </citation>
    <scope>NUCLEOTIDE SEQUENCE [LARGE SCALE GENOMIC DNA]</scope>
    <source>
        <strain evidence="15 16">SA-152</strain>
    </source>
</reference>
<keyword evidence="4" id="KW-1003">Cell membrane</keyword>
<dbReference type="GO" id="GO:0046872">
    <property type="term" value="F:metal ion binding"/>
    <property type="evidence" value="ECO:0007669"/>
    <property type="project" value="UniProtKB-KW"/>
</dbReference>
<dbReference type="Pfam" id="PF01292">
    <property type="entry name" value="Ni_hydr_CYTB"/>
    <property type="match status" value="1"/>
</dbReference>
<evidence type="ECO:0000256" key="4">
    <source>
        <dbReference type="ARBA" id="ARBA00022475"/>
    </source>
</evidence>